<dbReference type="Proteomes" id="UP000002358">
    <property type="component" value="Unassembled WGS sequence"/>
</dbReference>
<name>A0A7M7Q3L4_NASVI</name>
<dbReference type="RefSeq" id="XP_031781055.1">
    <property type="nucleotide sequence ID" value="XM_031925195.1"/>
</dbReference>
<reference evidence="1" key="1">
    <citation type="submission" date="2021-01" db="UniProtKB">
        <authorList>
            <consortium name="EnsemblMetazoa"/>
        </authorList>
    </citation>
    <scope>IDENTIFICATION</scope>
</reference>
<sequence>MDFSENYMCKYSTEVHSVHFGASRQQVTLHTGMFYSESFSNGFATASESLRHDAVAVLAHVFDILDHFLSDLPFINTVNFKSDGPTNQYKNKTLFFLITQVLPQRYAQIRKITYNYSESGHGKGPADGIGGALKRLADDQVKYGRDVSNFDAFLSIIKEKSKKIYISSITEVDISKVENQVSNEIKCYNGTRQMYQFTWRVENSTKIYFNKLSCLICLPGEKCRHFFLGTMEYMENAAVPVKEKPKVQEKKIKKDAIYTKETTLNESTVATTASLSISSRRSSRVPVAKSDDQYHFY</sequence>
<dbReference type="OrthoDB" id="7697575at2759"/>
<protein>
    <submittedName>
        <fullName evidence="1">Uncharacterized protein</fullName>
    </submittedName>
</protein>
<keyword evidence="2" id="KW-1185">Reference proteome</keyword>
<dbReference type="InParanoid" id="A0A7M7Q3L4"/>
<organism evidence="1 2">
    <name type="scientific">Nasonia vitripennis</name>
    <name type="common">Parasitic wasp</name>
    <dbReference type="NCBI Taxonomy" id="7425"/>
    <lineage>
        <taxon>Eukaryota</taxon>
        <taxon>Metazoa</taxon>
        <taxon>Ecdysozoa</taxon>
        <taxon>Arthropoda</taxon>
        <taxon>Hexapoda</taxon>
        <taxon>Insecta</taxon>
        <taxon>Pterygota</taxon>
        <taxon>Neoptera</taxon>
        <taxon>Endopterygota</taxon>
        <taxon>Hymenoptera</taxon>
        <taxon>Apocrita</taxon>
        <taxon>Proctotrupomorpha</taxon>
        <taxon>Chalcidoidea</taxon>
        <taxon>Pteromalidae</taxon>
        <taxon>Pteromalinae</taxon>
        <taxon>Nasonia</taxon>
    </lineage>
</organism>
<dbReference type="PANTHER" id="PTHR46601">
    <property type="entry name" value="ULP_PROTEASE DOMAIN-CONTAINING PROTEIN"/>
    <property type="match status" value="1"/>
</dbReference>
<dbReference type="AlphaFoldDB" id="A0A7M7Q3L4"/>
<dbReference type="PANTHER" id="PTHR46601:SF1">
    <property type="entry name" value="ADF-H DOMAIN-CONTAINING PROTEIN"/>
    <property type="match status" value="1"/>
</dbReference>
<dbReference type="KEGG" id="nvi:107982089"/>
<evidence type="ECO:0000313" key="2">
    <source>
        <dbReference type="Proteomes" id="UP000002358"/>
    </source>
</evidence>
<accession>A0A7M7Q3L4</accession>
<proteinExistence type="predicted"/>
<evidence type="ECO:0000313" key="1">
    <source>
        <dbReference type="EnsemblMetazoa" id="XP_031781055"/>
    </source>
</evidence>
<dbReference type="EnsemblMetazoa" id="XM_031925195">
    <property type="protein sequence ID" value="XP_031781055"/>
    <property type="gene ID" value="LOC107982089"/>
</dbReference>
<dbReference type="GeneID" id="107982089"/>